<dbReference type="EMBL" id="JMIR01000001">
    <property type="protein sequence ID" value="KEO85078.1"/>
    <property type="molecule type" value="Genomic_DNA"/>
</dbReference>
<evidence type="ECO:0000256" key="2">
    <source>
        <dbReference type="ARBA" id="ARBA00023136"/>
    </source>
</evidence>
<organism evidence="4 5">
    <name type="scientific">Tumebacillus flagellatus</name>
    <dbReference type="NCBI Taxonomy" id="1157490"/>
    <lineage>
        <taxon>Bacteria</taxon>
        <taxon>Bacillati</taxon>
        <taxon>Bacillota</taxon>
        <taxon>Bacilli</taxon>
        <taxon>Bacillales</taxon>
        <taxon>Alicyclobacillaceae</taxon>
        <taxon>Tumebacillus</taxon>
    </lineage>
</organism>
<reference evidence="4 5" key="1">
    <citation type="journal article" date="2013" name="Int. J. Syst. Evol. Microbiol.">
        <title>Tumebacillus flagellatus sp. nov., an alpha-amylase/pullulanase-producing bacterium isolated from cassava wastewater.</title>
        <authorList>
            <person name="Wang Q."/>
            <person name="Xie N."/>
            <person name="Qin Y."/>
            <person name="Shen N."/>
            <person name="Zhu J."/>
            <person name="Mi H."/>
            <person name="Huang R."/>
        </authorList>
    </citation>
    <scope>NUCLEOTIDE SEQUENCE [LARGE SCALE GENOMIC DNA]</scope>
    <source>
        <strain evidence="4 5">GST4</strain>
    </source>
</reference>
<dbReference type="Pfam" id="PF03323">
    <property type="entry name" value="GerA"/>
    <property type="match status" value="1"/>
</dbReference>
<feature type="transmembrane region" description="Helical" evidence="3">
    <location>
        <begin position="393"/>
        <end position="417"/>
    </location>
</feature>
<dbReference type="PANTHER" id="PTHR22550:SF5">
    <property type="entry name" value="LEUCINE ZIPPER PROTEIN 4"/>
    <property type="match status" value="1"/>
</dbReference>
<dbReference type="InterPro" id="IPR050768">
    <property type="entry name" value="UPF0353/GerABKA_families"/>
</dbReference>
<keyword evidence="3" id="KW-0812">Transmembrane</keyword>
<name>A0A074LY72_9BACL</name>
<dbReference type="GO" id="GO:0016020">
    <property type="term" value="C:membrane"/>
    <property type="evidence" value="ECO:0007669"/>
    <property type="project" value="InterPro"/>
</dbReference>
<dbReference type="InterPro" id="IPR004995">
    <property type="entry name" value="Spore_Ger"/>
</dbReference>
<feature type="transmembrane region" description="Helical" evidence="3">
    <location>
        <begin position="267"/>
        <end position="290"/>
    </location>
</feature>
<proteinExistence type="inferred from homology"/>
<dbReference type="PANTHER" id="PTHR22550">
    <property type="entry name" value="SPORE GERMINATION PROTEIN"/>
    <property type="match status" value="1"/>
</dbReference>
<sequence>MREAMQNALDLTTISLSDERNAPQVLFLKTLTNVPLLHRDVIRPMKVLAMQNKPWESINDFVVIGQRKHAERLPDAVRFLMDGWTLAAVPGHPGFLCYKADQEQGRPVEKAENQSIVVGPQEALNESLETSLALIRKRLRTPDLEMVPLRVGDLTQTKILVLGIKGIVNEEFMKKIIQRIRDVEMDSLIGAGELVQLLEDQPLSPFPQFNLTERPDNIVACLVDGKVAVLVDGSPYAFTGPSSFIEFFHSPEDYYNRWISSSLVRMLRVIGVIVSITLSGIYVATLQYHYEIIPANMLKTIALSRAKVPFPPLYEALFLELTLEVLREAGARLPTKVGQTMGIVGGIVIGQAAVSAGFTSNVMIIVVSLSALASFVTPSYIMGNAVRVVRFPIIFLSGLWGFMGLMVGLVTILIHMLHLSSLNTPYMTPFAPLRLSDLKDTLIRVPTQLLSFRPFLTKSKRNRMNNLPSLKRK</sequence>
<feature type="transmembrane region" description="Helical" evidence="3">
    <location>
        <begin position="362"/>
        <end position="381"/>
    </location>
</feature>
<comment type="caution">
    <text evidence="4">The sequence shown here is derived from an EMBL/GenBank/DDBJ whole genome shotgun (WGS) entry which is preliminary data.</text>
</comment>
<comment type="similarity">
    <text evidence="1">Belongs to the GerABKA family.</text>
</comment>
<dbReference type="PIRSF" id="PIRSF005690">
    <property type="entry name" value="GerBA"/>
    <property type="match status" value="1"/>
</dbReference>
<keyword evidence="3" id="KW-1133">Transmembrane helix</keyword>
<dbReference type="STRING" id="1157490.EL26_00510"/>
<dbReference type="AlphaFoldDB" id="A0A074LY72"/>
<keyword evidence="5" id="KW-1185">Reference proteome</keyword>
<dbReference type="eggNOG" id="COG0619">
    <property type="taxonomic scope" value="Bacteria"/>
</dbReference>
<keyword evidence="2 3" id="KW-0472">Membrane</keyword>
<protein>
    <submittedName>
        <fullName evidence="4">Uncharacterized protein</fullName>
    </submittedName>
</protein>
<evidence type="ECO:0000256" key="3">
    <source>
        <dbReference type="SAM" id="Phobius"/>
    </source>
</evidence>
<evidence type="ECO:0000313" key="5">
    <source>
        <dbReference type="Proteomes" id="UP000027931"/>
    </source>
</evidence>
<accession>A0A074LY72</accession>
<dbReference type="GO" id="GO:0009847">
    <property type="term" value="P:spore germination"/>
    <property type="evidence" value="ECO:0007669"/>
    <property type="project" value="InterPro"/>
</dbReference>
<evidence type="ECO:0000256" key="1">
    <source>
        <dbReference type="ARBA" id="ARBA00005278"/>
    </source>
</evidence>
<gene>
    <name evidence="4" type="ORF">EL26_00510</name>
</gene>
<dbReference type="Proteomes" id="UP000027931">
    <property type="component" value="Unassembled WGS sequence"/>
</dbReference>
<evidence type="ECO:0000313" key="4">
    <source>
        <dbReference type="EMBL" id="KEO85078.1"/>
    </source>
</evidence>